<dbReference type="Pfam" id="PF02550">
    <property type="entry name" value="AcetylCoA_hydro"/>
    <property type="match status" value="1"/>
</dbReference>
<dbReference type="PANTHER" id="PTHR43609:SF1">
    <property type="entry name" value="ACETYL-COA HYDROLASE"/>
    <property type="match status" value="1"/>
</dbReference>
<evidence type="ECO:0000256" key="3">
    <source>
        <dbReference type="PIRSR" id="PIRSR617821-2"/>
    </source>
</evidence>
<comment type="similarity">
    <text evidence="1">Belongs to the acetyl-CoA hydrolase/transferase family.</text>
</comment>
<dbReference type="RefSeq" id="WP_155164148.1">
    <property type="nucleotide sequence ID" value="NZ_WNBG01000006.1"/>
</dbReference>
<dbReference type="GO" id="GO:0006084">
    <property type="term" value="P:acetyl-CoA metabolic process"/>
    <property type="evidence" value="ECO:0007669"/>
    <property type="project" value="InterPro"/>
</dbReference>
<dbReference type="OrthoDB" id="9801795at2"/>
<keyword evidence="8" id="KW-1185">Reference proteome</keyword>
<dbReference type="GO" id="GO:0006083">
    <property type="term" value="P:acetate metabolic process"/>
    <property type="evidence" value="ECO:0007669"/>
    <property type="project" value="InterPro"/>
</dbReference>
<feature type="binding site" evidence="3">
    <location>
        <position position="382"/>
    </location>
    <ligand>
        <name>CoA</name>
        <dbReference type="ChEBI" id="CHEBI:57287"/>
    </ligand>
</feature>
<feature type="binding site" evidence="3">
    <location>
        <position position="406"/>
    </location>
    <ligand>
        <name>CoA</name>
        <dbReference type="ChEBI" id="CHEBI:57287"/>
    </ligand>
</feature>
<reference evidence="8 9" key="1">
    <citation type="journal article" date="2019" name="Nat. Med.">
        <title>A library of human gut bacterial isolates paired with longitudinal multiomics data enables mechanistic microbiome research.</title>
        <authorList>
            <person name="Poyet M."/>
            <person name="Groussin M."/>
            <person name="Gibbons S.M."/>
            <person name="Avila-Pacheco J."/>
            <person name="Jiang X."/>
            <person name="Kearney S.M."/>
            <person name="Perrotta A.R."/>
            <person name="Berdy B."/>
            <person name="Zhao S."/>
            <person name="Lieberman T.D."/>
            <person name="Swanson P.K."/>
            <person name="Smith M."/>
            <person name="Roesemann S."/>
            <person name="Alexander J.E."/>
            <person name="Rich S.A."/>
            <person name="Livny J."/>
            <person name="Vlamakis H."/>
            <person name="Clish C."/>
            <person name="Bullock K."/>
            <person name="Deik A."/>
            <person name="Scott J."/>
            <person name="Pierce K.A."/>
            <person name="Xavier R.J."/>
            <person name="Alm E.J."/>
        </authorList>
    </citation>
    <scope>NUCLEOTIDE SEQUENCE [LARGE SCALE GENOMIC DNA]</scope>
    <source>
        <strain evidence="6 9">BIOML-A13</strain>
        <strain evidence="7 8">BIOML-A3</strain>
    </source>
</reference>
<feature type="active site" description="5-glutamyl coenzyme A thioester intermediate" evidence="2">
    <location>
        <position position="292"/>
    </location>
</feature>
<dbReference type="GO" id="GO:0003986">
    <property type="term" value="F:acetyl-CoA hydrolase activity"/>
    <property type="evidence" value="ECO:0007669"/>
    <property type="project" value="TreeGrafter"/>
</dbReference>
<organism evidence="6 9">
    <name type="scientific">Phascolarctobacterium faecium</name>
    <dbReference type="NCBI Taxonomy" id="33025"/>
    <lineage>
        <taxon>Bacteria</taxon>
        <taxon>Bacillati</taxon>
        <taxon>Bacillota</taxon>
        <taxon>Negativicutes</taxon>
        <taxon>Acidaminococcales</taxon>
        <taxon>Acidaminococcaceae</taxon>
        <taxon>Phascolarctobacterium</taxon>
    </lineage>
</organism>
<proteinExistence type="inferred from homology"/>
<name>A0A7X2XGR8_9FIRM</name>
<evidence type="ECO:0000256" key="2">
    <source>
        <dbReference type="PIRSR" id="PIRSR617821-1"/>
    </source>
</evidence>
<accession>A0A7X2XGR8</accession>
<dbReference type="GO" id="GO:0008775">
    <property type="term" value="F:acetate CoA-transferase activity"/>
    <property type="evidence" value="ECO:0007669"/>
    <property type="project" value="InterPro"/>
</dbReference>
<gene>
    <name evidence="6" type="ORF">GMD11_08780</name>
    <name evidence="7" type="ORF">GMD18_08435</name>
</gene>
<feature type="domain" description="Acetyl-CoA hydrolase/transferase N-terminal" evidence="4">
    <location>
        <begin position="11"/>
        <end position="208"/>
    </location>
</feature>
<comment type="caution">
    <text evidence="6">The sequence shown here is derived from an EMBL/GenBank/DDBJ whole genome shotgun (WGS) entry which is preliminary data.</text>
</comment>
<dbReference type="InterPro" id="IPR038460">
    <property type="entry name" value="AcetylCoA_hyd_C_sf"/>
</dbReference>
<dbReference type="SUPFAM" id="SSF100950">
    <property type="entry name" value="NagB/RpiA/CoA transferase-like"/>
    <property type="match status" value="2"/>
</dbReference>
<keyword evidence="6" id="KW-0808">Transferase</keyword>
<dbReference type="EMBL" id="WNBW01000006">
    <property type="protein sequence ID" value="MTU04421.1"/>
    <property type="molecule type" value="Genomic_DNA"/>
</dbReference>
<dbReference type="Pfam" id="PF13336">
    <property type="entry name" value="AcetylCoA_hyd_C"/>
    <property type="match status" value="1"/>
</dbReference>
<dbReference type="FunFam" id="3.40.1080.20:FF:000001">
    <property type="entry name" value="Acetyl-CoA hydrolase Ach1"/>
    <property type="match status" value="1"/>
</dbReference>
<dbReference type="NCBIfam" id="TIGR03458">
    <property type="entry name" value="YgfH_subfam"/>
    <property type="match status" value="1"/>
</dbReference>
<dbReference type="Gene3D" id="3.30.750.70">
    <property type="entry name" value="4-hydroxybutyrate coenzyme like domains"/>
    <property type="match status" value="1"/>
</dbReference>
<dbReference type="Proteomes" id="UP000484547">
    <property type="component" value="Unassembled WGS sequence"/>
</dbReference>
<dbReference type="Gene3D" id="3.40.1080.20">
    <property type="entry name" value="Acetyl-CoA hydrolase/transferase C-terminal domain"/>
    <property type="match status" value="1"/>
</dbReference>
<evidence type="ECO:0000313" key="6">
    <source>
        <dbReference type="EMBL" id="MTT76357.1"/>
    </source>
</evidence>
<feature type="binding site" evidence="3">
    <location>
        <position position="386"/>
    </location>
    <ligand>
        <name>CoA</name>
        <dbReference type="ChEBI" id="CHEBI:57287"/>
    </ligand>
</feature>
<dbReference type="Proteomes" id="UP000443070">
    <property type="component" value="Unassembled WGS sequence"/>
</dbReference>
<dbReference type="EMBL" id="WNBM01000006">
    <property type="protein sequence ID" value="MTT76357.1"/>
    <property type="molecule type" value="Genomic_DNA"/>
</dbReference>
<dbReference type="InterPro" id="IPR003702">
    <property type="entry name" value="ActCoA_hydro_N"/>
</dbReference>
<evidence type="ECO:0000313" key="8">
    <source>
        <dbReference type="Proteomes" id="UP000443070"/>
    </source>
</evidence>
<evidence type="ECO:0000256" key="1">
    <source>
        <dbReference type="ARBA" id="ARBA00009632"/>
    </source>
</evidence>
<evidence type="ECO:0000313" key="7">
    <source>
        <dbReference type="EMBL" id="MTU04421.1"/>
    </source>
</evidence>
<feature type="domain" description="Acetyl-CoA hydrolase/transferase C-terminal" evidence="5">
    <location>
        <begin position="333"/>
        <end position="467"/>
    </location>
</feature>
<protein>
    <submittedName>
        <fullName evidence="6">Succinate CoA transferase</fullName>
    </submittedName>
</protein>
<dbReference type="InterPro" id="IPR037171">
    <property type="entry name" value="NagB/RpiA_transferase-like"/>
</dbReference>
<dbReference type="InterPro" id="IPR026888">
    <property type="entry name" value="AcetylCoA_hyd_C"/>
</dbReference>
<dbReference type="InterPro" id="IPR017821">
    <property type="entry name" value="Succinate_CoA_transferase"/>
</dbReference>
<dbReference type="InterPro" id="IPR046433">
    <property type="entry name" value="ActCoA_hydro"/>
</dbReference>
<evidence type="ECO:0000313" key="9">
    <source>
        <dbReference type="Proteomes" id="UP000484547"/>
    </source>
</evidence>
<evidence type="ECO:0000259" key="4">
    <source>
        <dbReference type="Pfam" id="PF02550"/>
    </source>
</evidence>
<sequence>MLDNTRLRNPQLFDKIVTPEEAAALITDGMNVGVSGFTPSGYPKKTTIALAKAIKEGKRCRINIWSGASVGPEIEEELAAVGAIKGRMPYYAASNKSMKKGINEGKIEYVDQHLSHFGQQVDYGFFGDVDVAIIEATAITAEGNIILGPGVGNAPIFVKHAKKIIIEVNTSIPLNLEGMHDIYIPAIPPNRTEIPIYHAGDRIGKPYVECGIDRIDCIVESDILDHVRDLTAPDAASIKIAENLVEFLEYEQKMGRLPEKMLPLQSGVGSIANAVLLGLAKSRFENLEMYSEILQDSVFRLIKLGKIAKASGCAFTPSPSVWEMYKEDPDLYRKSIVLRPLDISNHPEVIRRLGVIAMNTPLEFDIYGQANSTHVMGCTMMNGIGGSGDYMRNGFLTIFSTPSTAKCGSISSVVPMVTHADHTEHDTMVFITEQGVADIRGLSPVKRAKAIINNCAHPDFRPQLLEYLRFAQQKNAHMPIDLAHCFDMQKKFYETGTML</sequence>
<dbReference type="PANTHER" id="PTHR43609">
    <property type="entry name" value="ACETYL-COA HYDROLASE"/>
    <property type="match status" value="1"/>
</dbReference>
<dbReference type="AlphaFoldDB" id="A0A7X2XGR8"/>
<evidence type="ECO:0000259" key="5">
    <source>
        <dbReference type="Pfam" id="PF13336"/>
    </source>
</evidence>
<dbReference type="Gene3D" id="3.40.1080.10">
    <property type="entry name" value="Glutaconate Coenzyme A-transferase"/>
    <property type="match status" value="1"/>
</dbReference>